<dbReference type="Pfam" id="PF13280">
    <property type="entry name" value="WYL"/>
    <property type="match status" value="1"/>
</dbReference>
<comment type="caution">
    <text evidence="2">The sequence shown here is derived from an EMBL/GenBank/DDBJ whole genome shotgun (WGS) entry which is preliminary data.</text>
</comment>
<organism evidence="2 3">
    <name type="scientific">Bacillus chungangensis</name>
    <dbReference type="NCBI Taxonomy" id="587633"/>
    <lineage>
        <taxon>Bacteria</taxon>
        <taxon>Bacillati</taxon>
        <taxon>Bacillota</taxon>
        <taxon>Bacilli</taxon>
        <taxon>Bacillales</taxon>
        <taxon>Bacillaceae</taxon>
        <taxon>Bacillus</taxon>
    </lineage>
</organism>
<protein>
    <submittedName>
        <fullName evidence="2">DNA-binding transcriptional regulator YafY</fullName>
    </submittedName>
</protein>
<accession>A0ABT9WQD9</accession>
<name>A0ABT9WQD9_9BACI</name>
<sequence length="79" mass="9403">MSKTQRLIELMMTVNAKNSDGLTKRVIQPIGLYSCSGFWYCPAYCFKRKTFRLFRADRIHHAERTIDEQKKRHTLSICY</sequence>
<feature type="domain" description="WYL" evidence="1">
    <location>
        <begin position="18"/>
        <end position="63"/>
    </location>
</feature>
<reference evidence="2 3" key="1">
    <citation type="submission" date="2023-07" db="EMBL/GenBank/DDBJ databases">
        <title>Genomic Encyclopedia of Type Strains, Phase IV (KMG-IV): sequencing the most valuable type-strain genomes for metagenomic binning, comparative biology and taxonomic classification.</title>
        <authorList>
            <person name="Goeker M."/>
        </authorList>
    </citation>
    <scope>NUCLEOTIDE SEQUENCE [LARGE SCALE GENOMIC DNA]</scope>
    <source>
        <strain evidence="2 3">DSM 23837</strain>
    </source>
</reference>
<dbReference type="PROSITE" id="PS52050">
    <property type="entry name" value="WYL"/>
    <property type="match status" value="1"/>
</dbReference>
<evidence type="ECO:0000313" key="3">
    <source>
        <dbReference type="Proteomes" id="UP001223586"/>
    </source>
</evidence>
<dbReference type="Proteomes" id="UP001223586">
    <property type="component" value="Unassembled WGS sequence"/>
</dbReference>
<keyword evidence="3" id="KW-1185">Reference proteome</keyword>
<dbReference type="EMBL" id="JAUSTT010000006">
    <property type="protein sequence ID" value="MDQ0175494.1"/>
    <property type="molecule type" value="Genomic_DNA"/>
</dbReference>
<dbReference type="RefSeq" id="WP_307227850.1">
    <property type="nucleotide sequence ID" value="NZ_JAUSTT010000006.1"/>
</dbReference>
<evidence type="ECO:0000313" key="2">
    <source>
        <dbReference type="EMBL" id="MDQ0175494.1"/>
    </source>
</evidence>
<proteinExistence type="predicted"/>
<evidence type="ECO:0000259" key="1">
    <source>
        <dbReference type="Pfam" id="PF13280"/>
    </source>
</evidence>
<gene>
    <name evidence="2" type="ORF">J2S08_001328</name>
</gene>
<keyword evidence="2" id="KW-0238">DNA-binding</keyword>
<dbReference type="InterPro" id="IPR026881">
    <property type="entry name" value="WYL_dom"/>
</dbReference>
<dbReference type="GO" id="GO:0003677">
    <property type="term" value="F:DNA binding"/>
    <property type="evidence" value="ECO:0007669"/>
    <property type="project" value="UniProtKB-KW"/>
</dbReference>